<evidence type="ECO:0000256" key="1">
    <source>
        <dbReference type="SAM" id="MobiDB-lite"/>
    </source>
</evidence>
<reference evidence="2 3" key="1">
    <citation type="submission" date="2024-02" db="EMBL/GenBank/DDBJ databases">
        <title>High-quality chromosome-scale genome assembly of Pensacola bahiagrass (Paspalum notatum Flugge var. saurae).</title>
        <authorList>
            <person name="Vega J.M."/>
            <person name="Podio M."/>
            <person name="Orjuela J."/>
            <person name="Siena L.A."/>
            <person name="Pessino S.C."/>
            <person name="Combes M.C."/>
            <person name="Mariac C."/>
            <person name="Albertini E."/>
            <person name="Pupilli F."/>
            <person name="Ortiz J.P.A."/>
            <person name="Leblanc O."/>
        </authorList>
    </citation>
    <scope>NUCLEOTIDE SEQUENCE [LARGE SCALE GENOMIC DNA]</scope>
    <source>
        <strain evidence="2">R1</strain>
        <tissue evidence="2">Leaf</tissue>
    </source>
</reference>
<feature type="compositionally biased region" description="Acidic residues" evidence="1">
    <location>
        <begin position="60"/>
        <end position="73"/>
    </location>
</feature>
<proteinExistence type="predicted"/>
<organism evidence="2 3">
    <name type="scientific">Paspalum notatum var. saurae</name>
    <dbReference type="NCBI Taxonomy" id="547442"/>
    <lineage>
        <taxon>Eukaryota</taxon>
        <taxon>Viridiplantae</taxon>
        <taxon>Streptophyta</taxon>
        <taxon>Embryophyta</taxon>
        <taxon>Tracheophyta</taxon>
        <taxon>Spermatophyta</taxon>
        <taxon>Magnoliopsida</taxon>
        <taxon>Liliopsida</taxon>
        <taxon>Poales</taxon>
        <taxon>Poaceae</taxon>
        <taxon>PACMAD clade</taxon>
        <taxon>Panicoideae</taxon>
        <taxon>Andropogonodae</taxon>
        <taxon>Paspaleae</taxon>
        <taxon>Paspalinae</taxon>
        <taxon>Paspalum</taxon>
    </lineage>
</organism>
<dbReference type="AlphaFoldDB" id="A0AAQ3UF50"/>
<evidence type="ECO:0000313" key="2">
    <source>
        <dbReference type="EMBL" id="WVZ90068.1"/>
    </source>
</evidence>
<evidence type="ECO:0000313" key="3">
    <source>
        <dbReference type="Proteomes" id="UP001341281"/>
    </source>
</evidence>
<accession>A0AAQ3UF50</accession>
<sequence length="73" mass="8207">MGVFKMAGKKNKRKQRRHQTCPAIIKEKKDGKGISSVESNKPFTTRLSHICLMPKGNSDLSDDFSSDDEPNEI</sequence>
<dbReference type="Proteomes" id="UP001341281">
    <property type="component" value="Chromosome 08"/>
</dbReference>
<protein>
    <submittedName>
        <fullName evidence="2">Uncharacterized protein</fullName>
    </submittedName>
</protein>
<keyword evidence="3" id="KW-1185">Reference proteome</keyword>
<dbReference type="EMBL" id="CP144752">
    <property type="protein sequence ID" value="WVZ90068.1"/>
    <property type="molecule type" value="Genomic_DNA"/>
</dbReference>
<gene>
    <name evidence="2" type="ORF">U9M48_036400</name>
</gene>
<feature type="region of interest" description="Disordered" evidence="1">
    <location>
        <begin position="54"/>
        <end position="73"/>
    </location>
</feature>
<name>A0AAQ3UF50_PASNO</name>